<dbReference type="HAMAP" id="MF_01468">
    <property type="entry name" value="RNase_Mini_III"/>
    <property type="match status" value="1"/>
</dbReference>
<proteinExistence type="inferred from homology"/>
<feature type="domain" description="RNase III" evidence="6">
    <location>
        <begin position="3"/>
        <end position="135"/>
    </location>
</feature>
<dbReference type="InterPro" id="IPR036389">
    <property type="entry name" value="RNase_III_sf"/>
</dbReference>
<keyword evidence="4 5" id="KW-0378">Hydrolase</keyword>
<dbReference type="GO" id="GO:0019843">
    <property type="term" value="F:rRNA binding"/>
    <property type="evidence" value="ECO:0007669"/>
    <property type="project" value="UniProtKB-UniRule"/>
</dbReference>
<protein>
    <recommendedName>
        <fullName evidence="5">Mini-ribonuclease 3</fullName>
        <shortName evidence="5">Mini-3</shortName>
        <shortName evidence="5">Mini-RNase 3</shortName>
        <ecNumber evidence="5">3.1.26.-</ecNumber>
    </recommendedName>
    <alternativeName>
        <fullName evidence="5">Mini-RNase III</fullName>
        <shortName evidence="5">Mini-III</shortName>
    </alternativeName>
</protein>
<feature type="active site" evidence="5">
    <location>
        <position position="21"/>
    </location>
</feature>
<organism evidence="7 8">
    <name type="scientific">Dolosicoccus paucivorans</name>
    <dbReference type="NCBI Taxonomy" id="84521"/>
    <lineage>
        <taxon>Bacteria</taxon>
        <taxon>Bacillati</taxon>
        <taxon>Bacillota</taxon>
        <taxon>Bacilli</taxon>
        <taxon>Lactobacillales</taxon>
        <taxon>Aerococcaceae</taxon>
        <taxon>Dolosicoccus</taxon>
    </lineage>
</organism>
<dbReference type="RefSeq" id="WP_092084533.1">
    <property type="nucleotide sequence ID" value="NZ_FNEL01000009.1"/>
</dbReference>
<keyword evidence="5" id="KW-0460">Magnesium</keyword>
<keyword evidence="5" id="KW-0699">rRNA-binding</keyword>
<evidence type="ECO:0000256" key="3">
    <source>
        <dbReference type="ARBA" id="ARBA00022759"/>
    </source>
</evidence>
<dbReference type="Gene3D" id="1.10.1520.10">
    <property type="entry name" value="Ribonuclease III domain"/>
    <property type="match status" value="1"/>
</dbReference>
<dbReference type="PIRSF" id="PIRSF005520">
    <property type="entry name" value="UCP005520"/>
    <property type="match status" value="1"/>
</dbReference>
<keyword evidence="1 5" id="KW-0698">rRNA processing</keyword>
<keyword evidence="5" id="KW-0694">RNA-binding</keyword>
<comment type="function">
    <text evidence="5">Involved in correct processing of both the 5' and 3' ends of 23S rRNA precursor. Processes 30S rRNA precursor transcript even in absence of ribonuclease 3 (Rnc); Rnc processes 30S rRNA into smaller rRNA precursors.</text>
</comment>
<dbReference type="InterPro" id="IPR000999">
    <property type="entry name" value="RNase_III_dom"/>
</dbReference>
<keyword evidence="3 5" id="KW-0255">Endonuclease</keyword>
<sequence length="135" mass="15507">MNKTVDQAFLLNGSALAYMGDAIYETYIRRHVLATGVTRVNQLHRKATKFVSASGQAKIMTYWLKKDTLSEQELTLYKRGRNHRANTKAKNASIQDYRQATGFEALLGWLYLTDQTERLEELINQAIDYIENGEE</sequence>
<dbReference type="AlphaFoldDB" id="A0A2N6SNZ0"/>
<dbReference type="GO" id="GO:0004525">
    <property type="term" value="F:ribonuclease III activity"/>
    <property type="evidence" value="ECO:0007669"/>
    <property type="project" value="InterPro"/>
</dbReference>
<gene>
    <name evidence="5" type="primary">mrnC</name>
    <name evidence="7" type="ORF">CJ205_02525</name>
</gene>
<dbReference type="EC" id="3.1.26.-" evidence="5"/>
<dbReference type="EMBL" id="PNHE01000006">
    <property type="protein sequence ID" value="PMC58814.1"/>
    <property type="molecule type" value="Genomic_DNA"/>
</dbReference>
<dbReference type="SMART" id="SM00535">
    <property type="entry name" value="RIBOc"/>
    <property type="match status" value="1"/>
</dbReference>
<keyword evidence="5" id="KW-0963">Cytoplasm</keyword>
<evidence type="ECO:0000256" key="4">
    <source>
        <dbReference type="ARBA" id="ARBA00022801"/>
    </source>
</evidence>
<dbReference type="OrthoDB" id="46571at2"/>
<reference evidence="7 8" key="1">
    <citation type="submission" date="2017-09" db="EMBL/GenBank/DDBJ databases">
        <title>Bacterial strain isolated from the female urinary microbiota.</title>
        <authorList>
            <person name="Thomas-White K."/>
            <person name="Kumar N."/>
            <person name="Forster S."/>
            <person name="Putonti C."/>
            <person name="Lawley T."/>
            <person name="Wolfe A.J."/>
        </authorList>
    </citation>
    <scope>NUCLEOTIDE SEQUENCE [LARGE SCALE GENOMIC DNA]</scope>
    <source>
        <strain evidence="7 8">UMB0852</strain>
    </source>
</reference>
<evidence type="ECO:0000256" key="2">
    <source>
        <dbReference type="ARBA" id="ARBA00022722"/>
    </source>
</evidence>
<keyword evidence="2 5" id="KW-0540">Nuclease</keyword>
<comment type="subcellular location">
    <subcellularLocation>
        <location evidence="5">Cytoplasm</location>
    </subcellularLocation>
</comment>
<evidence type="ECO:0000256" key="1">
    <source>
        <dbReference type="ARBA" id="ARBA00022552"/>
    </source>
</evidence>
<keyword evidence="8" id="KW-1185">Reference proteome</keyword>
<dbReference type="GO" id="GO:0005737">
    <property type="term" value="C:cytoplasm"/>
    <property type="evidence" value="ECO:0007669"/>
    <property type="project" value="UniProtKB-SubCell"/>
</dbReference>
<evidence type="ECO:0000313" key="7">
    <source>
        <dbReference type="EMBL" id="PMC58814.1"/>
    </source>
</evidence>
<comment type="caution">
    <text evidence="7">The sequence shown here is derived from an EMBL/GenBank/DDBJ whole genome shotgun (WGS) entry which is preliminary data.</text>
</comment>
<dbReference type="SUPFAM" id="SSF69065">
    <property type="entry name" value="RNase III domain-like"/>
    <property type="match status" value="1"/>
</dbReference>
<dbReference type="Proteomes" id="UP000235682">
    <property type="component" value="Unassembled WGS sequence"/>
</dbReference>
<keyword evidence="5" id="KW-0690">Ribosome biogenesis</keyword>
<comment type="cofactor">
    <cofactor evidence="5">
        <name>Mg(2+)</name>
        <dbReference type="ChEBI" id="CHEBI:18420"/>
    </cofactor>
</comment>
<dbReference type="PANTHER" id="PTHR34276:SF1">
    <property type="entry name" value="MINI-RIBONUCLEASE 3"/>
    <property type="match status" value="1"/>
</dbReference>
<dbReference type="PANTHER" id="PTHR34276">
    <property type="entry name" value="MINI-RIBONUCLEASE 3"/>
    <property type="match status" value="1"/>
</dbReference>
<dbReference type="STRING" id="84521.SAMN04487994_100918"/>
<evidence type="ECO:0000313" key="8">
    <source>
        <dbReference type="Proteomes" id="UP000235682"/>
    </source>
</evidence>
<name>A0A2N6SNZ0_9LACT</name>
<evidence type="ECO:0000259" key="6">
    <source>
        <dbReference type="SMART" id="SM00535"/>
    </source>
</evidence>
<dbReference type="InterPro" id="IPR008226">
    <property type="entry name" value="Mini3_fam"/>
</dbReference>
<comment type="similarity">
    <text evidence="5">Belongs to the MrnC RNase family.</text>
</comment>
<dbReference type="GO" id="GO:0006364">
    <property type="term" value="P:rRNA processing"/>
    <property type="evidence" value="ECO:0007669"/>
    <property type="project" value="UniProtKB-UniRule"/>
</dbReference>
<accession>A0A2N6SNZ0</accession>
<comment type="subunit">
    <text evidence="5">Homodimer.</text>
</comment>
<dbReference type="Pfam" id="PF00636">
    <property type="entry name" value="Ribonuclease_3"/>
    <property type="match status" value="1"/>
</dbReference>
<evidence type="ECO:0000256" key="5">
    <source>
        <dbReference type="HAMAP-Rule" id="MF_01468"/>
    </source>
</evidence>